<evidence type="ECO:0000313" key="2">
    <source>
        <dbReference type="EMBL" id="MVA96308.1"/>
    </source>
</evidence>
<reference evidence="2 3" key="1">
    <citation type="submission" date="2019-12" db="EMBL/GenBank/DDBJ databases">
        <title>Nitratireductor arenosus sp. nov., Isolated from sea sand, Jeju island, South Korea.</title>
        <authorList>
            <person name="Kim W."/>
        </authorList>
    </citation>
    <scope>NUCLEOTIDE SEQUENCE [LARGE SCALE GENOMIC DNA]</scope>
    <source>
        <strain evidence="2 3">CAU 1489</strain>
    </source>
</reference>
<keyword evidence="1" id="KW-0732">Signal</keyword>
<feature type="chain" id="PRO_5032272418" evidence="1">
    <location>
        <begin position="22"/>
        <end position="150"/>
    </location>
</feature>
<protein>
    <submittedName>
        <fullName evidence="2">Uncharacterized protein</fullName>
    </submittedName>
</protein>
<proteinExistence type="predicted"/>
<dbReference type="Proteomes" id="UP000463224">
    <property type="component" value="Unassembled WGS sequence"/>
</dbReference>
<feature type="signal peptide" evidence="1">
    <location>
        <begin position="1"/>
        <end position="21"/>
    </location>
</feature>
<evidence type="ECO:0000313" key="3">
    <source>
        <dbReference type="Proteomes" id="UP000463224"/>
    </source>
</evidence>
<name>A0A844QDZ3_9HYPH</name>
<dbReference type="AlphaFoldDB" id="A0A844QDZ3"/>
<sequence length="150" mass="16353">MKFLARALAGSALLAAAPAAANQPVVTDIHWPHIDSYCTFWRKDHGFNFNDPESWRFVFFTQKDSLHEPYPETGFIALGHQLRQLELVSATKVETGEERRYRSLGASQHDVVVTMTAGEAGTESTGYTGTIAVAGPYGSETVAFQGDCGV</sequence>
<dbReference type="EMBL" id="WPHG01000001">
    <property type="protein sequence ID" value="MVA96308.1"/>
    <property type="molecule type" value="Genomic_DNA"/>
</dbReference>
<gene>
    <name evidence="2" type="ORF">GN330_03490</name>
</gene>
<organism evidence="2 3">
    <name type="scientific">Nitratireductor arenosus</name>
    <dbReference type="NCBI Taxonomy" id="2682096"/>
    <lineage>
        <taxon>Bacteria</taxon>
        <taxon>Pseudomonadati</taxon>
        <taxon>Pseudomonadota</taxon>
        <taxon>Alphaproteobacteria</taxon>
        <taxon>Hyphomicrobiales</taxon>
        <taxon>Phyllobacteriaceae</taxon>
        <taxon>Nitratireductor</taxon>
    </lineage>
</organism>
<accession>A0A844QDZ3</accession>
<comment type="caution">
    <text evidence="2">The sequence shown here is derived from an EMBL/GenBank/DDBJ whole genome shotgun (WGS) entry which is preliminary data.</text>
</comment>
<keyword evidence="3" id="KW-1185">Reference proteome</keyword>
<dbReference type="RefSeq" id="WP_156711262.1">
    <property type="nucleotide sequence ID" value="NZ_WPHG01000001.1"/>
</dbReference>
<evidence type="ECO:0000256" key="1">
    <source>
        <dbReference type="SAM" id="SignalP"/>
    </source>
</evidence>